<evidence type="ECO:0000313" key="2">
    <source>
        <dbReference type="Proteomes" id="UP000287969"/>
    </source>
</evidence>
<gene>
    <name evidence="1" type="ORF">EQM13_13115</name>
</gene>
<evidence type="ECO:0000313" key="1">
    <source>
        <dbReference type="EMBL" id="QAT63468.1"/>
    </source>
</evidence>
<name>A0A410QHM6_9FIRM</name>
<dbReference type="InterPro" id="IPR018708">
    <property type="entry name" value="DUF2225"/>
</dbReference>
<accession>A0A410QHM6</accession>
<dbReference type="KEGG" id="spoa:EQM13_13115"/>
<dbReference type="OrthoDB" id="9780343at2"/>
<dbReference type="Pfam" id="PF09986">
    <property type="entry name" value="DUF2225"/>
    <property type="match status" value="1"/>
</dbReference>
<dbReference type="EMBL" id="CP035282">
    <property type="protein sequence ID" value="QAT63468.1"/>
    <property type="molecule type" value="Genomic_DNA"/>
</dbReference>
<dbReference type="AlphaFoldDB" id="A0A410QHM6"/>
<sequence>MIYEKKVKCPVCNKEFMTTKVKTSKLKLVKRDEDFLNYYKGEEHPLKYEVFLCPFCGYAAMEKRFDKIKPSGKSIILRNVTPKWHKRDLKPERSFEDAVNIYKLALYCGEIIKKSKVELGNICLRIGWLYRIQGIDNEEKRFLRYGRDLFEESYYKEDLRENGYDEVTLSYLIGELSRRLGENEKALNWFNTVFTVCRNNKNPVIEEMARDQWNLVREGRAQKANTTDNE</sequence>
<dbReference type="Proteomes" id="UP000287969">
    <property type="component" value="Chromosome"/>
</dbReference>
<reference evidence="2" key="1">
    <citation type="submission" date="2019-01" db="EMBL/GenBank/DDBJ databases">
        <title>Draft genomes of a novel of Sporanaerobacter strains.</title>
        <authorList>
            <person name="Ma S."/>
        </authorList>
    </citation>
    <scope>NUCLEOTIDE SEQUENCE [LARGE SCALE GENOMIC DNA]</scope>
    <source>
        <strain evidence="2">NJN-17</strain>
    </source>
</reference>
<protein>
    <submittedName>
        <fullName evidence="1">DUF2225 domain-containing protein</fullName>
    </submittedName>
</protein>
<keyword evidence="2" id="KW-1185">Reference proteome</keyword>
<proteinExistence type="predicted"/>
<organism evidence="1 2">
    <name type="scientific">Acidilutibacter cellobiosedens</name>
    <dbReference type="NCBI Taxonomy" id="2507161"/>
    <lineage>
        <taxon>Bacteria</taxon>
        <taxon>Bacillati</taxon>
        <taxon>Bacillota</taxon>
        <taxon>Tissierellia</taxon>
        <taxon>Tissierellales</taxon>
        <taxon>Acidilutibacteraceae</taxon>
        <taxon>Acidilutibacter</taxon>
    </lineage>
</organism>